<name>A0A1H6BUH9_9EURY</name>
<sequence>MRDVAARVPVNGGRQWFSCDVLVSGIQYFCTYLMRSEQEMADVDLATVVALLDDEHTRSILVATSDRPMSATELSEHCGLSTSSIYRRLDRLSDVDLVGERTRPRSDGHHETVYVSRLHRFEVTISDGELRWDLNRGPESDDVADQLTRLWGKF</sequence>
<reference evidence="1 2" key="1">
    <citation type="submission" date="2016-10" db="EMBL/GenBank/DDBJ databases">
        <authorList>
            <person name="de Groot N.N."/>
        </authorList>
    </citation>
    <scope>NUCLEOTIDE SEQUENCE [LARGE SCALE GENOMIC DNA]</scope>
    <source>
        <strain evidence="1 2">CGMCC 1.10331</strain>
    </source>
</reference>
<dbReference type="EMBL" id="FNVN01000005">
    <property type="protein sequence ID" value="SEG64313.1"/>
    <property type="molecule type" value="Genomic_DNA"/>
</dbReference>
<dbReference type="SUPFAM" id="SSF46785">
    <property type="entry name" value="Winged helix' DNA-binding domain"/>
    <property type="match status" value="1"/>
</dbReference>
<dbReference type="AlphaFoldDB" id="A0A1H6BUH9"/>
<gene>
    <name evidence="1" type="ORF">SAMN04488133_3042</name>
</gene>
<evidence type="ECO:0000313" key="1">
    <source>
        <dbReference type="EMBL" id="SEG64313.1"/>
    </source>
</evidence>
<dbReference type="InterPro" id="IPR036388">
    <property type="entry name" value="WH-like_DNA-bd_sf"/>
</dbReference>
<dbReference type="Proteomes" id="UP000236740">
    <property type="component" value="Unassembled WGS sequence"/>
</dbReference>
<dbReference type="CDD" id="cd00090">
    <property type="entry name" value="HTH_ARSR"/>
    <property type="match status" value="1"/>
</dbReference>
<organism evidence="1 2">
    <name type="scientific">Halobellus limi</name>
    <dbReference type="NCBI Taxonomy" id="699433"/>
    <lineage>
        <taxon>Archaea</taxon>
        <taxon>Methanobacteriati</taxon>
        <taxon>Methanobacteriota</taxon>
        <taxon>Stenosarchaea group</taxon>
        <taxon>Halobacteria</taxon>
        <taxon>Halobacteriales</taxon>
        <taxon>Haloferacaceae</taxon>
        <taxon>Halobellus</taxon>
    </lineage>
</organism>
<protein>
    <submittedName>
        <fullName evidence="1">Helix-turn-helix domain-containing protein</fullName>
    </submittedName>
</protein>
<proteinExistence type="predicted"/>
<evidence type="ECO:0000313" key="2">
    <source>
        <dbReference type="Proteomes" id="UP000236740"/>
    </source>
</evidence>
<dbReference type="InterPro" id="IPR011991">
    <property type="entry name" value="ArsR-like_HTH"/>
</dbReference>
<dbReference type="Pfam" id="PF12840">
    <property type="entry name" value="HTH_20"/>
    <property type="match status" value="1"/>
</dbReference>
<keyword evidence="2" id="KW-1185">Reference proteome</keyword>
<accession>A0A1H6BUH9</accession>
<dbReference type="Gene3D" id="1.10.10.10">
    <property type="entry name" value="Winged helix-like DNA-binding domain superfamily/Winged helix DNA-binding domain"/>
    <property type="match status" value="1"/>
</dbReference>
<dbReference type="InterPro" id="IPR036390">
    <property type="entry name" value="WH_DNA-bd_sf"/>
</dbReference>